<dbReference type="EMBL" id="GGEC01004759">
    <property type="protein sequence ID" value="MBW85242.1"/>
    <property type="molecule type" value="Transcribed_RNA"/>
</dbReference>
<sequence>MDRNVPSFPVSQQKHPIYHPPPKAYMVGYKKVTIFSNMPILNINETTRSIL</sequence>
<dbReference type="AlphaFoldDB" id="A0A2P2IVK3"/>
<evidence type="ECO:0000313" key="1">
    <source>
        <dbReference type="EMBL" id="MBW85242.1"/>
    </source>
</evidence>
<proteinExistence type="predicted"/>
<reference evidence="1" key="1">
    <citation type="submission" date="2018-02" db="EMBL/GenBank/DDBJ databases">
        <title>Rhizophora mucronata_Transcriptome.</title>
        <authorList>
            <person name="Meera S.P."/>
            <person name="Sreeshan A."/>
            <person name="Augustine A."/>
        </authorList>
    </citation>
    <scope>NUCLEOTIDE SEQUENCE</scope>
    <source>
        <tissue evidence="1">Leaf</tissue>
    </source>
</reference>
<name>A0A2P2IVK3_RHIMU</name>
<accession>A0A2P2IVK3</accession>
<protein>
    <submittedName>
        <fullName evidence="1">Uncharacterized protein</fullName>
    </submittedName>
</protein>
<organism evidence="1">
    <name type="scientific">Rhizophora mucronata</name>
    <name type="common">Asiatic mangrove</name>
    <dbReference type="NCBI Taxonomy" id="61149"/>
    <lineage>
        <taxon>Eukaryota</taxon>
        <taxon>Viridiplantae</taxon>
        <taxon>Streptophyta</taxon>
        <taxon>Embryophyta</taxon>
        <taxon>Tracheophyta</taxon>
        <taxon>Spermatophyta</taxon>
        <taxon>Magnoliopsida</taxon>
        <taxon>eudicotyledons</taxon>
        <taxon>Gunneridae</taxon>
        <taxon>Pentapetalae</taxon>
        <taxon>rosids</taxon>
        <taxon>fabids</taxon>
        <taxon>Malpighiales</taxon>
        <taxon>Rhizophoraceae</taxon>
        <taxon>Rhizophora</taxon>
    </lineage>
</organism>